<dbReference type="GO" id="GO:0016740">
    <property type="term" value="F:transferase activity"/>
    <property type="evidence" value="ECO:0007669"/>
    <property type="project" value="UniProtKB-KW"/>
</dbReference>
<proteinExistence type="predicted"/>
<reference evidence="3 4" key="1">
    <citation type="submission" date="2013-08" db="EMBL/GenBank/DDBJ databases">
        <title>The genome sequence of Skermanella stibiiresistens.</title>
        <authorList>
            <person name="Zhu W."/>
            <person name="Wang G."/>
        </authorList>
    </citation>
    <scope>NUCLEOTIDE SEQUENCE [LARGE SCALE GENOMIC DNA]</scope>
    <source>
        <strain evidence="3 4">SB22</strain>
    </source>
</reference>
<dbReference type="InterPro" id="IPR018357">
    <property type="entry name" value="Hexapep_transf_CS"/>
</dbReference>
<evidence type="ECO:0000256" key="2">
    <source>
        <dbReference type="ARBA" id="ARBA00022737"/>
    </source>
</evidence>
<evidence type="ECO:0000313" key="4">
    <source>
        <dbReference type="Proteomes" id="UP000019486"/>
    </source>
</evidence>
<gene>
    <name evidence="3" type="ORF">N825_36095</name>
</gene>
<organism evidence="3 4">
    <name type="scientific">Skermanella stibiiresistens SB22</name>
    <dbReference type="NCBI Taxonomy" id="1385369"/>
    <lineage>
        <taxon>Bacteria</taxon>
        <taxon>Pseudomonadati</taxon>
        <taxon>Pseudomonadota</taxon>
        <taxon>Alphaproteobacteria</taxon>
        <taxon>Rhodospirillales</taxon>
        <taxon>Azospirillaceae</taxon>
        <taxon>Skermanella</taxon>
    </lineage>
</organism>
<dbReference type="AlphaFoldDB" id="W9GTI6"/>
<dbReference type="InterPro" id="IPR011004">
    <property type="entry name" value="Trimer_LpxA-like_sf"/>
</dbReference>
<keyword evidence="4" id="KW-1185">Reference proteome</keyword>
<keyword evidence="1" id="KW-0808">Transferase</keyword>
<comment type="caution">
    <text evidence="3">The sequence shown here is derived from an EMBL/GenBank/DDBJ whole genome shotgun (WGS) entry which is preliminary data.</text>
</comment>
<dbReference type="EMBL" id="AVFL01000075">
    <property type="protein sequence ID" value="EWY35737.1"/>
    <property type="molecule type" value="Genomic_DNA"/>
</dbReference>
<keyword evidence="2" id="KW-0677">Repeat</keyword>
<dbReference type="SUPFAM" id="SSF51161">
    <property type="entry name" value="Trimeric LpxA-like enzymes"/>
    <property type="match status" value="1"/>
</dbReference>
<accession>W9GTI6</accession>
<evidence type="ECO:0008006" key="5">
    <source>
        <dbReference type="Google" id="ProtNLM"/>
    </source>
</evidence>
<dbReference type="STRING" id="1385369.N825_36095"/>
<evidence type="ECO:0000256" key="1">
    <source>
        <dbReference type="ARBA" id="ARBA00022679"/>
    </source>
</evidence>
<sequence length="207" mass="22411">MEKIFKDVTVSGEGNELSCLTDRGDKNRLDIIGSRNKVQIGAGCKINEATWIMRGDEMSLILEDGIRFNGRINISGRGGKVVIGKNTTFERVNIVCIESANVIIGAECMFSFGIEIRTSDAHSIIDLATRCRINGPGDVIVGDHVWIGAHTTLNKGITIASDVIVGTRAVVTKDIVEEHCAAAGVPARVVRRDVSWDRKLVPVGEKP</sequence>
<dbReference type="Proteomes" id="UP000019486">
    <property type="component" value="Unassembled WGS sequence"/>
</dbReference>
<dbReference type="PANTHER" id="PTHR23416">
    <property type="entry name" value="SIALIC ACID SYNTHASE-RELATED"/>
    <property type="match status" value="1"/>
</dbReference>
<name>W9GTI6_9PROT</name>
<dbReference type="InterPro" id="IPR051159">
    <property type="entry name" value="Hexapeptide_acetyltransf"/>
</dbReference>
<dbReference type="PANTHER" id="PTHR23416:SF78">
    <property type="entry name" value="LIPOPOLYSACCHARIDE BIOSYNTHESIS O-ACETYL TRANSFERASE WBBJ-RELATED"/>
    <property type="match status" value="1"/>
</dbReference>
<dbReference type="PROSITE" id="PS00101">
    <property type="entry name" value="HEXAPEP_TRANSFERASES"/>
    <property type="match status" value="1"/>
</dbReference>
<evidence type="ECO:0000313" key="3">
    <source>
        <dbReference type="EMBL" id="EWY35737.1"/>
    </source>
</evidence>
<protein>
    <recommendedName>
        <fullName evidence="5">Acyltransferase</fullName>
    </recommendedName>
</protein>
<dbReference type="Gene3D" id="2.160.10.10">
    <property type="entry name" value="Hexapeptide repeat proteins"/>
    <property type="match status" value="1"/>
</dbReference>